<evidence type="ECO:0000313" key="2">
    <source>
        <dbReference type="Proteomes" id="UP000006431"/>
    </source>
</evidence>
<comment type="caution">
    <text evidence="1">The sequence shown here is derived from an EMBL/GenBank/DDBJ whole genome shotgun (WGS) entry which is preliminary data.</text>
</comment>
<accession>H1FRV5</accession>
<dbReference type="InterPro" id="IPR005500">
    <property type="entry name" value="DUF309"/>
</dbReference>
<dbReference type="AlphaFoldDB" id="B6BH52"/>
<dbReference type="RefSeq" id="WP_008336049.1">
    <property type="nucleotide sequence ID" value="NZ_AFRZ01000001.1"/>
</dbReference>
<dbReference type="SUPFAM" id="SSF140663">
    <property type="entry name" value="TTHA0068-like"/>
    <property type="match status" value="1"/>
</dbReference>
<protein>
    <submittedName>
        <fullName evidence="1">Protein containing DUF309</fullName>
    </submittedName>
</protein>
<dbReference type="Gene3D" id="1.10.3450.10">
    <property type="entry name" value="TTHA0068-like"/>
    <property type="match status" value="1"/>
</dbReference>
<proteinExistence type="predicted"/>
<organism evidence="1 2">
    <name type="scientific">Sulfurimonas gotlandica (strain DSM 19862 / JCM 16533 / GD1)</name>
    <dbReference type="NCBI Taxonomy" id="929558"/>
    <lineage>
        <taxon>Bacteria</taxon>
        <taxon>Pseudomonadati</taxon>
        <taxon>Campylobacterota</taxon>
        <taxon>Epsilonproteobacteria</taxon>
        <taxon>Campylobacterales</taxon>
        <taxon>Sulfurimonadaceae</taxon>
        <taxon>Sulfurimonas</taxon>
    </lineage>
</organism>
<dbReference type="OrthoDB" id="5372903at2"/>
<reference evidence="1 2" key="1">
    <citation type="journal article" date="2012" name="Proc. Natl. Acad. Sci. U.S.A.">
        <title>Genome and physiology of a model Epsilonproteobacterium responsible for sulfide detoxification in marine oxygen depletion zones.</title>
        <authorList>
            <person name="Grote J."/>
            <person name="Schott T."/>
            <person name="Bruckner C.G."/>
            <person name="Glockner F.O."/>
            <person name="Jost G."/>
            <person name="Teeling H."/>
            <person name="Labrenz M."/>
            <person name="Jurgens K."/>
        </authorList>
    </citation>
    <scope>NUCLEOTIDE SEQUENCE [LARGE SCALE GENOMIC DNA]</scope>
    <source>
        <strain evidence="1 2">GD1</strain>
    </source>
</reference>
<accession>B6BH52</accession>
<dbReference type="InterPro" id="IPR023203">
    <property type="entry name" value="TTHA0068_sf"/>
</dbReference>
<dbReference type="eggNOG" id="COG1547">
    <property type="taxonomic scope" value="Bacteria"/>
</dbReference>
<evidence type="ECO:0000313" key="1">
    <source>
        <dbReference type="EMBL" id="EHP29841.1"/>
    </source>
</evidence>
<dbReference type="Proteomes" id="UP000006431">
    <property type="component" value="Unassembled WGS sequence"/>
</dbReference>
<name>B6BH52_SULGG</name>
<dbReference type="EMBL" id="AFRZ01000001">
    <property type="protein sequence ID" value="EHP29841.1"/>
    <property type="molecule type" value="Genomic_DNA"/>
</dbReference>
<gene>
    <name evidence="1" type="ORF">SMGD1_1317</name>
</gene>
<keyword evidence="2" id="KW-1185">Reference proteome</keyword>
<sequence>MNEQKHAEFLEEFIECLNSKRYYDAHEALEHIWFPRRFEDSDEIRLLKGFINASVSFELEMKGREESSKKVWKNYIKYRQLLYKVDSPHLNMYHSIARYIDSVKI</sequence>
<dbReference type="PATRIC" id="fig|929558.5.peg.1308"/>
<dbReference type="HOGENOM" id="CLU_160751_0_0_7"/>
<dbReference type="Pfam" id="PF03745">
    <property type="entry name" value="DUF309"/>
    <property type="match status" value="1"/>
</dbReference>